<comment type="caution">
    <text evidence="2">The sequence shown here is derived from an EMBL/GenBank/DDBJ whole genome shotgun (WGS) entry which is preliminary data.</text>
</comment>
<evidence type="ECO:0000313" key="2">
    <source>
        <dbReference type="EMBL" id="MEM5422902.1"/>
    </source>
</evidence>
<dbReference type="Gene3D" id="2.40.128.110">
    <property type="entry name" value="Lipid/polyisoprenoid-binding, YceI-like"/>
    <property type="match status" value="1"/>
</dbReference>
<dbReference type="PANTHER" id="PTHR34406">
    <property type="entry name" value="PROTEIN YCEI"/>
    <property type="match status" value="1"/>
</dbReference>
<dbReference type="InterPro" id="IPR036761">
    <property type="entry name" value="TTHA0802/YceI-like_sf"/>
</dbReference>
<dbReference type="PANTHER" id="PTHR34406:SF1">
    <property type="entry name" value="PROTEIN YCEI"/>
    <property type="match status" value="1"/>
</dbReference>
<dbReference type="Proteomes" id="UP001489897">
    <property type="component" value="Unassembled WGS sequence"/>
</dbReference>
<gene>
    <name evidence="2" type="ORF">VSR73_17735</name>
</gene>
<organism evidence="2 3">
    <name type="scientific">Paraburkholderia ferrariae</name>
    <dbReference type="NCBI Taxonomy" id="386056"/>
    <lineage>
        <taxon>Bacteria</taxon>
        <taxon>Pseudomonadati</taxon>
        <taxon>Pseudomonadota</taxon>
        <taxon>Betaproteobacteria</taxon>
        <taxon>Burkholderiales</taxon>
        <taxon>Burkholderiaceae</taxon>
        <taxon>Paraburkholderia</taxon>
    </lineage>
</organism>
<dbReference type="SMART" id="SM00867">
    <property type="entry name" value="YceI"/>
    <property type="match status" value="1"/>
</dbReference>
<proteinExistence type="predicted"/>
<dbReference type="Pfam" id="PF04264">
    <property type="entry name" value="YceI"/>
    <property type="match status" value="1"/>
</dbReference>
<dbReference type="EMBL" id="JAYMRV010000005">
    <property type="protein sequence ID" value="MEM5422902.1"/>
    <property type="molecule type" value="Genomic_DNA"/>
</dbReference>
<protein>
    <submittedName>
        <fullName evidence="2">YceI family protein</fullName>
    </submittedName>
</protein>
<dbReference type="RefSeq" id="WP_342947730.1">
    <property type="nucleotide sequence ID" value="NZ_JAYMRV010000005.1"/>
</dbReference>
<dbReference type="InterPro" id="IPR007372">
    <property type="entry name" value="Lipid/polyisoprenoid-bd_YceI"/>
</dbReference>
<reference evidence="2 3" key="1">
    <citation type="submission" date="2024-01" db="EMBL/GenBank/DDBJ databases">
        <title>The diversity of rhizobia nodulating Mimosa spp. in eleven states of Brazil covering several biomes is determined by host plant, location, and edaphic factors.</title>
        <authorList>
            <person name="Rouws L."/>
            <person name="Barauna A."/>
            <person name="Beukes C."/>
            <person name="De Faria S.M."/>
            <person name="Gross E."/>
            <person name="Dos Reis Junior F.B."/>
            <person name="Simon M."/>
            <person name="Maluk M."/>
            <person name="Odee D.W."/>
            <person name="Kenicer G."/>
            <person name="Young J.P.W."/>
            <person name="Reis V.M."/>
            <person name="Zilli J."/>
            <person name="James E.K."/>
        </authorList>
    </citation>
    <scope>NUCLEOTIDE SEQUENCE [LARGE SCALE GENOMIC DNA]</scope>
    <source>
        <strain evidence="2 3">JPY167</strain>
    </source>
</reference>
<keyword evidence="3" id="KW-1185">Reference proteome</keyword>
<accession>A0ABU9RSP4</accession>
<name>A0ABU9RSP4_9BURK</name>
<evidence type="ECO:0000313" key="3">
    <source>
        <dbReference type="Proteomes" id="UP001489897"/>
    </source>
</evidence>
<feature type="domain" description="Lipid/polyisoprenoid-binding YceI-like" evidence="1">
    <location>
        <begin position="69"/>
        <end position="232"/>
    </location>
</feature>
<sequence>MRLLLAAGGSRPEKWRSKSVLGRNPIRRRGVTMVCLKPHASAIAMFACTAIAAVGVSAAPVDTSAPLAQYRLDPARSGVTFDVANAWHSNLTMRFSRVGAELDGFQGAASGRVVVTIDATSLEANAPFVTRIVESGGMLDVAHYPAIRFVSTRLVRIGPFNGLLTGDLTIRTTTRPVTLDVTFDTAPDDPPGAPETLAFSADGHFSRAAFGLTKWSSAVGDDVHMRIRAEFVRERADP</sequence>
<evidence type="ECO:0000259" key="1">
    <source>
        <dbReference type="SMART" id="SM00867"/>
    </source>
</evidence>
<dbReference type="SUPFAM" id="SSF101874">
    <property type="entry name" value="YceI-like"/>
    <property type="match status" value="1"/>
</dbReference>